<keyword evidence="2" id="KW-1185">Reference proteome</keyword>
<dbReference type="EMBL" id="JAPDGR010004995">
    <property type="protein sequence ID" value="KAJ2966697.1"/>
    <property type="molecule type" value="Genomic_DNA"/>
</dbReference>
<evidence type="ECO:0000313" key="2">
    <source>
        <dbReference type="Proteomes" id="UP001143856"/>
    </source>
</evidence>
<organism evidence="1 2">
    <name type="scientific">Xylaria curta</name>
    <dbReference type="NCBI Taxonomy" id="42375"/>
    <lineage>
        <taxon>Eukaryota</taxon>
        <taxon>Fungi</taxon>
        <taxon>Dikarya</taxon>
        <taxon>Ascomycota</taxon>
        <taxon>Pezizomycotina</taxon>
        <taxon>Sordariomycetes</taxon>
        <taxon>Xylariomycetidae</taxon>
        <taxon>Xylariales</taxon>
        <taxon>Xylariaceae</taxon>
        <taxon>Xylaria</taxon>
    </lineage>
</organism>
<comment type="caution">
    <text evidence="1">The sequence shown here is derived from an EMBL/GenBank/DDBJ whole genome shotgun (WGS) entry which is preliminary data.</text>
</comment>
<sequence>MAGSLVGKVELENWMAQGQSWNRAQDNIESAMVRGRQTRMTLKAPGLFSPPAIPALLAERENLSLGGSPDLEELSSDSDEGDFHGTGATKTTEDDTIHSRKILCPETTKSLEDVKHWLIRKLDADDTDKLLFAWCETWAADVDKAETYDGSRRNDAWLSATPWFILTFSLLPCFDGSAVSCKKAGSEVVFGIQGQAGGILQACRILPGLDRESGYKRVALIDPS</sequence>
<dbReference type="Proteomes" id="UP001143856">
    <property type="component" value="Unassembled WGS sequence"/>
</dbReference>
<gene>
    <name evidence="1" type="ORF">NUW58_g10602</name>
</gene>
<name>A0ACC1MI58_9PEZI</name>
<proteinExistence type="predicted"/>
<protein>
    <submittedName>
        <fullName evidence="1">Uncharacterized protein</fullName>
    </submittedName>
</protein>
<reference evidence="1" key="1">
    <citation type="submission" date="2022-10" db="EMBL/GenBank/DDBJ databases">
        <title>Genome Sequence of Xylaria curta.</title>
        <authorList>
            <person name="Buettner E."/>
        </authorList>
    </citation>
    <scope>NUCLEOTIDE SEQUENCE</scope>
    <source>
        <strain evidence="1">Babe10</strain>
    </source>
</reference>
<accession>A0ACC1MI58</accession>
<evidence type="ECO:0000313" key="1">
    <source>
        <dbReference type="EMBL" id="KAJ2966697.1"/>
    </source>
</evidence>